<name>A0ABV8I7R9_9ACTN</name>
<protein>
    <submittedName>
        <fullName evidence="1">Uncharacterized protein</fullName>
    </submittedName>
</protein>
<organism evidence="1 2">
    <name type="scientific">Planomonospora corallina</name>
    <dbReference type="NCBI Taxonomy" id="1806052"/>
    <lineage>
        <taxon>Bacteria</taxon>
        <taxon>Bacillati</taxon>
        <taxon>Actinomycetota</taxon>
        <taxon>Actinomycetes</taxon>
        <taxon>Streptosporangiales</taxon>
        <taxon>Streptosporangiaceae</taxon>
        <taxon>Planomonospora</taxon>
    </lineage>
</organism>
<dbReference type="EMBL" id="JBHSBM010000018">
    <property type="protein sequence ID" value="MFC4060239.1"/>
    <property type="molecule type" value="Genomic_DNA"/>
</dbReference>
<gene>
    <name evidence="1" type="ORF">ACFOWE_18195</name>
</gene>
<accession>A0ABV8I7R9</accession>
<dbReference type="RefSeq" id="WP_377289301.1">
    <property type="nucleotide sequence ID" value="NZ_JBHSBM010000018.1"/>
</dbReference>
<evidence type="ECO:0000313" key="1">
    <source>
        <dbReference type="EMBL" id="MFC4060239.1"/>
    </source>
</evidence>
<evidence type="ECO:0000313" key="2">
    <source>
        <dbReference type="Proteomes" id="UP001595850"/>
    </source>
</evidence>
<keyword evidence="2" id="KW-1185">Reference proteome</keyword>
<sequence length="76" mass="8361">MEAHGLRLESSRVVHLAGSAIDHRGEKLPAPACRVGVSGWDPRRLHVSYAPITCCRCVRLVKAQQLTEPAEQNALF</sequence>
<reference evidence="2" key="1">
    <citation type="journal article" date="2019" name="Int. J. Syst. Evol. Microbiol.">
        <title>The Global Catalogue of Microorganisms (GCM) 10K type strain sequencing project: providing services to taxonomists for standard genome sequencing and annotation.</title>
        <authorList>
            <consortium name="The Broad Institute Genomics Platform"/>
            <consortium name="The Broad Institute Genome Sequencing Center for Infectious Disease"/>
            <person name="Wu L."/>
            <person name="Ma J."/>
        </authorList>
    </citation>
    <scope>NUCLEOTIDE SEQUENCE [LARGE SCALE GENOMIC DNA]</scope>
    <source>
        <strain evidence="2">TBRC 4489</strain>
    </source>
</reference>
<comment type="caution">
    <text evidence="1">The sequence shown here is derived from an EMBL/GenBank/DDBJ whole genome shotgun (WGS) entry which is preliminary data.</text>
</comment>
<dbReference type="Proteomes" id="UP001595850">
    <property type="component" value="Unassembled WGS sequence"/>
</dbReference>
<proteinExistence type="predicted"/>